<proteinExistence type="predicted"/>
<reference evidence="1" key="1">
    <citation type="journal article" date="2014" name="Front. Microbiol.">
        <title>High frequency of phylogenetically diverse reductive dehalogenase-homologous genes in deep subseafloor sedimentary metagenomes.</title>
        <authorList>
            <person name="Kawai M."/>
            <person name="Futagami T."/>
            <person name="Toyoda A."/>
            <person name="Takaki Y."/>
            <person name="Nishi S."/>
            <person name="Hori S."/>
            <person name="Arai W."/>
            <person name="Tsubouchi T."/>
            <person name="Morono Y."/>
            <person name="Uchiyama I."/>
            <person name="Ito T."/>
            <person name="Fujiyama A."/>
            <person name="Inagaki F."/>
            <person name="Takami H."/>
        </authorList>
    </citation>
    <scope>NUCLEOTIDE SEQUENCE</scope>
    <source>
        <strain evidence="1">Expedition CK06-06</strain>
    </source>
</reference>
<organism evidence="1">
    <name type="scientific">marine sediment metagenome</name>
    <dbReference type="NCBI Taxonomy" id="412755"/>
    <lineage>
        <taxon>unclassified sequences</taxon>
        <taxon>metagenomes</taxon>
        <taxon>ecological metagenomes</taxon>
    </lineage>
</organism>
<feature type="non-terminal residue" evidence="1">
    <location>
        <position position="1"/>
    </location>
</feature>
<protein>
    <submittedName>
        <fullName evidence="1">Uncharacterized protein</fullName>
    </submittedName>
</protein>
<dbReference type="EMBL" id="BARU01014206">
    <property type="protein sequence ID" value="GAH31656.1"/>
    <property type="molecule type" value="Genomic_DNA"/>
</dbReference>
<gene>
    <name evidence="1" type="ORF">S03H2_25213</name>
</gene>
<name>X1EED4_9ZZZZ</name>
<sequence>SLSLVFRAEHFALFDEHVLGKLLIDATAQIGDAT</sequence>
<accession>X1EED4</accession>
<comment type="caution">
    <text evidence="1">The sequence shown here is derived from an EMBL/GenBank/DDBJ whole genome shotgun (WGS) entry which is preliminary data.</text>
</comment>
<dbReference type="AlphaFoldDB" id="X1EED4"/>
<evidence type="ECO:0000313" key="1">
    <source>
        <dbReference type="EMBL" id="GAH31656.1"/>
    </source>
</evidence>